<dbReference type="RefSeq" id="WP_064123088.1">
    <property type="nucleotide sequence ID" value="NZ_CP015243.1"/>
</dbReference>
<keyword evidence="2" id="KW-0238">DNA-binding</keyword>
<dbReference type="PROSITE" id="PS51078">
    <property type="entry name" value="ICLR_ED"/>
    <property type="match status" value="1"/>
</dbReference>
<accession>A0A172YFY3</accession>
<evidence type="ECO:0000313" key="8">
    <source>
        <dbReference type="EMBL" id="ANF58189.1"/>
    </source>
</evidence>
<dbReference type="Proteomes" id="UP000077875">
    <property type="component" value="Chromosome"/>
</dbReference>
<dbReference type="STRING" id="376489.A5892_12525"/>
<evidence type="ECO:0000256" key="5">
    <source>
        <dbReference type="ARBA" id="ARBA00042627"/>
    </source>
</evidence>
<dbReference type="InterPro" id="IPR014757">
    <property type="entry name" value="Tscrpt_reg_IclR_C"/>
</dbReference>
<evidence type="ECO:0000259" key="7">
    <source>
        <dbReference type="PROSITE" id="PS51078"/>
    </source>
</evidence>
<sequence length="256" mass="27786">MDKVFLKGLALLEALANHDEPRGITELANELGLTKSNVHRLLQALIHCGFAYQDADSLRYACTFKMWQLGTQVWNRTDIKPIARPHLVELNRLTQETVHLSVREGTDVIYVDKVNCAHPIGTFTQIGGRAPAYCTATGKALLSTLSDAEVESLGIQFQPHTDKTLLTMEQLEAELARTRQQGFSTNRGEWNQGVGGVAAPVFNAAQTACAAIGISGPLERLTPKVRKAYTQLVLDAASAISESLGRGPLNGPARTP</sequence>
<evidence type="ECO:0000259" key="6">
    <source>
        <dbReference type="PROSITE" id="PS51077"/>
    </source>
</evidence>
<keyword evidence="3" id="KW-0804">Transcription</keyword>
<dbReference type="Gene3D" id="1.10.10.10">
    <property type="entry name" value="Winged helix-like DNA-binding domain superfamily/Winged helix DNA-binding domain"/>
    <property type="match status" value="1"/>
</dbReference>
<dbReference type="InterPro" id="IPR050707">
    <property type="entry name" value="HTH_MetabolicPath_Reg"/>
</dbReference>
<dbReference type="SUPFAM" id="SSF55781">
    <property type="entry name" value="GAF domain-like"/>
    <property type="match status" value="1"/>
</dbReference>
<dbReference type="InterPro" id="IPR036390">
    <property type="entry name" value="WH_DNA-bd_sf"/>
</dbReference>
<dbReference type="InterPro" id="IPR036388">
    <property type="entry name" value="WH-like_DNA-bd_sf"/>
</dbReference>
<dbReference type="InterPro" id="IPR029016">
    <property type="entry name" value="GAF-like_dom_sf"/>
</dbReference>
<evidence type="ECO:0000256" key="2">
    <source>
        <dbReference type="ARBA" id="ARBA00023125"/>
    </source>
</evidence>
<dbReference type="GO" id="GO:0045892">
    <property type="term" value="P:negative regulation of DNA-templated transcription"/>
    <property type="evidence" value="ECO:0007669"/>
    <property type="project" value="TreeGrafter"/>
</dbReference>
<dbReference type="PROSITE" id="PS51077">
    <property type="entry name" value="HTH_ICLR"/>
    <property type="match status" value="1"/>
</dbReference>
<dbReference type="AlphaFoldDB" id="A0A172YFY3"/>
<keyword evidence="1" id="KW-0805">Transcription regulation</keyword>
<feature type="domain" description="IclR-ED" evidence="7">
    <location>
        <begin position="65"/>
        <end position="246"/>
    </location>
</feature>
<dbReference type="GO" id="GO:0003700">
    <property type="term" value="F:DNA-binding transcription factor activity"/>
    <property type="evidence" value="ECO:0007669"/>
    <property type="project" value="TreeGrafter"/>
</dbReference>
<feature type="domain" description="HTH iclR-type" evidence="6">
    <location>
        <begin position="2"/>
        <end position="71"/>
    </location>
</feature>
<dbReference type="EMBL" id="CP015243">
    <property type="protein sequence ID" value="ANF58189.1"/>
    <property type="molecule type" value="Genomic_DNA"/>
</dbReference>
<dbReference type="PANTHER" id="PTHR30136:SF24">
    <property type="entry name" value="HTH-TYPE TRANSCRIPTIONAL REPRESSOR ALLR"/>
    <property type="match status" value="1"/>
</dbReference>
<dbReference type="SMART" id="SM00346">
    <property type="entry name" value="HTH_ICLR"/>
    <property type="match status" value="1"/>
</dbReference>
<evidence type="ECO:0000256" key="4">
    <source>
        <dbReference type="ARBA" id="ARBA00040379"/>
    </source>
</evidence>
<reference evidence="8 9" key="1">
    <citation type="submission" date="2016-04" db="EMBL/GenBank/DDBJ databases">
        <title>Complete Genome Sequence of Halotalea alkalilenta IHB B 13600.</title>
        <authorList>
            <person name="Swarnkar M.K."/>
            <person name="Sharma A."/>
            <person name="Kaushal K."/>
            <person name="Soni R."/>
            <person name="Rana S."/>
            <person name="Singh A.K."/>
            <person name="Gulati A."/>
        </authorList>
    </citation>
    <scope>NUCLEOTIDE SEQUENCE [LARGE SCALE GENOMIC DNA]</scope>
    <source>
        <strain evidence="8 9">IHB B 13600</strain>
    </source>
</reference>
<name>A0A172YFY3_9GAMM</name>
<proteinExistence type="predicted"/>
<dbReference type="Pfam" id="PF09339">
    <property type="entry name" value="HTH_IclR"/>
    <property type="match status" value="1"/>
</dbReference>
<dbReference type="Pfam" id="PF01614">
    <property type="entry name" value="IclR_C"/>
    <property type="match status" value="1"/>
</dbReference>
<keyword evidence="9" id="KW-1185">Reference proteome</keyword>
<evidence type="ECO:0000313" key="9">
    <source>
        <dbReference type="Proteomes" id="UP000077875"/>
    </source>
</evidence>
<evidence type="ECO:0000256" key="1">
    <source>
        <dbReference type="ARBA" id="ARBA00023015"/>
    </source>
</evidence>
<dbReference type="GO" id="GO:0003677">
    <property type="term" value="F:DNA binding"/>
    <property type="evidence" value="ECO:0007669"/>
    <property type="project" value="UniProtKB-KW"/>
</dbReference>
<protein>
    <recommendedName>
        <fullName evidence="4">HTH-type transcriptional repressor AllR</fullName>
    </recommendedName>
    <alternativeName>
        <fullName evidence="5">Negative regulator of allantoin and glyoxylate utilization operons</fullName>
    </alternativeName>
</protein>
<dbReference type="PANTHER" id="PTHR30136">
    <property type="entry name" value="HELIX-TURN-HELIX TRANSCRIPTIONAL REGULATOR, ICLR FAMILY"/>
    <property type="match status" value="1"/>
</dbReference>
<dbReference type="SUPFAM" id="SSF46785">
    <property type="entry name" value="Winged helix' DNA-binding domain"/>
    <property type="match status" value="1"/>
</dbReference>
<organism evidence="8 9">
    <name type="scientific">Halotalea alkalilenta</name>
    <dbReference type="NCBI Taxonomy" id="376489"/>
    <lineage>
        <taxon>Bacteria</taxon>
        <taxon>Pseudomonadati</taxon>
        <taxon>Pseudomonadota</taxon>
        <taxon>Gammaproteobacteria</taxon>
        <taxon>Oceanospirillales</taxon>
        <taxon>Halomonadaceae</taxon>
        <taxon>Halotalea</taxon>
    </lineage>
</organism>
<dbReference type="InterPro" id="IPR005471">
    <property type="entry name" value="Tscrpt_reg_IclR_N"/>
</dbReference>
<dbReference type="Gene3D" id="3.30.450.40">
    <property type="match status" value="1"/>
</dbReference>
<evidence type="ECO:0000256" key="3">
    <source>
        <dbReference type="ARBA" id="ARBA00023163"/>
    </source>
</evidence>
<dbReference type="KEGG" id="haa:A5892_12525"/>
<gene>
    <name evidence="8" type="ORF">A5892_12525</name>
</gene>